<gene>
    <name evidence="1" type="ORF">IWA51_02755</name>
</gene>
<keyword evidence="2" id="KW-1185">Reference proteome</keyword>
<dbReference type="KEGG" id="tper:IWA51_02755"/>
<dbReference type="Proteomes" id="UP000595224">
    <property type="component" value="Chromosome"/>
</dbReference>
<protein>
    <submittedName>
        <fullName evidence="1">Uncharacterized protein</fullName>
    </submittedName>
</protein>
<evidence type="ECO:0000313" key="1">
    <source>
        <dbReference type="EMBL" id="QQA01553.1"/>
    </source>
</evidence>
<dbReference type="EMBL" id="CP064936">
    <property type="protein sequence ID" value="QQA01553.1"/>
    <property type="molecule type" value="Genomic_DNA"/>
</dbReference>
<evidence type="ECO:0000313" key="2">
    <source>
        <dbReference type="Proteomes" id="UP000595224"/>
    </source>
</evidence>
<dbReference type="RefSeq" id="WP_177812550.1">
    <property type="nucleotide sequence ID" value="NZ_CBCSHE010000010.1"/>
</dbReference>
<organism evidence="1 2">
    <name type="scientific">Treponema peruense</name>
    <dbReference type="NCBI Taxonomy" id="2787628"/>
    <lineage>
        <taxon>Bacteria</taxon>
        <taxon>Pseudomonadati</taxon>
        <taxon>Spirochaetota</taxon>
        <taxon>Spirochaetia</taxon>
        <taxon>Spirochaetales</taxon>
        <taxon>Treponemataceae</taxon>
        <taxon>Treponema</taxon>
    </lineage>
</organism>
<reference evidence="1 2" key="1">
    <citation type="submission" date="2020-11" db="EMBL/GenBank/DDBJ databases">
        <title>Treponema Peruensis nv. sp., first commensal Treponema isolated from human feces.</title>
        <authorList>
            <person name="Belkhou C."/>
            <person name="Raes J."/>
        </authorList>
    </citation>
    <scope>NUCLEOTIDE SEQUENCE [LARGE SCALE GENOMIC DNA]</scope>
    <source>
        <strain evidence="1 2">RCC2812</strain>
    </source>
</reference>
<accession>A0A7T3REB9</accession>
<sequence length="61" mass="7530">MRYHDKKYFDELNNGDNPIAYILNMPKPDFTKMDQEAKEFEEWIKKEHAKERELLRKLSKQ</sequence>
<proteinExistence type="predicted"/>
<name>A0A7T3REB9_9SPIR</name>
<dbReference type="AlphaFoldDB" id="A0A7T3REB9"/>